<keyword evidence="2" id="KW-1185">Reference proteome</keyword>
<dbReference type="EMBL" id="FOUB01000071">
    <property type="protein sequence ID" value="SFM92834.1"/>
    <property type="molecule type" value="Genomic_DNA"/>
</dbReference>
<accession>A0A1I4UV17</accession>
<proteinExistence type="predicted"/>
<dbReference type="Proteomes" id="UP000183287">
    <property type="component" value="Unassembled WGS sequence"/>
</dbReference>
<dbReference type="RefSeq" id="WP_074906834.1">
    <property type="nucleotide sequence ID" value="NZ_FOUB01000071.1"/>
</dbReference>
<reference evidence="2" key="1">
    <citation type="submission" date="2016-10" db="EMBL/GenBank/DDBJ databases">
        <authorList>
            <person name="Varghese N."/>
            <person name="Submissions S."/>
        </authorList>
    </citation>
    <scope>NUCLEOTIDE SEQUENCE [LARGE SCALE GENOMIC DNA]</scope>
    <source>
        <strain evidence="2">Nm44</strain>
    </source>
</reference>
<evidence type="ECO:0000313" key="2">
    <source>
        <dbReference type="Proteomes" id="UP000183287"/>
    </source>
</evidence>
<dbReference type="AlphaFoldDB" id="A0A1I4UV17"/>
<name>A0A1I4UV17_9PROT</name>
<dbReference type="Gene3D" id="2.60.40.3350">
    <property type="match status" value="1"/>
</dbReference>
<evidence type="ECO:0008006" key="3">
    <source>
        <dbReference type="Google" id="ProtNLM"/>
    </source>
</evidence>
<evidence type="ECO:0000313" key="1">
    <source>
        <dbReference type="EMBL" id="SFM92834.1"/>
    </source>
</evidence>
<protein>
    <recommendedName>
        <fullName evidence="3">Bacterial Ig-like domain-containing protein</fullName>
    </recommendedName>
</protein>
<organism evidence="1 2">
    <name type="scientific">Nitrosomonas communis</name>
    <dbReference type="NCBI Taxonomy" id="44574"/>
    <lineage>
        <taxon>Bacteria</taxon>
        <taxon>Pseudomonadati</taxon>
        <taxon>Pseudomonadota</taxon>
        <taxon>Betaproteobacteria</taxon>
        <taxon>Nitrosomonadales</taxon>
        <taxon>Nitrosomonadaceae</taxon>
        <taxon>Nitrosomonas</taxon>
    </lineage>
</organism>
<sequence length="142" mass="14728">MTIENVIVNDAYAGKGGSYTYNSGTDSRAPNGYVNPLQADPVKFILKKGDTYSVAAIAKDGSGSPVNLTGHTIVAKIRDAAGNVIATPSVSVTSAAAGEYTMTVADTSAWPVTTLYSDVTYTDPQSAVASTETFQIIVQEAI</sequence>
<gene>
    <name evidence="1" type="ORF">SAMN05421863_107112</name>
</gene>